<dbReference type="Gene3D" id="2.60.40.10">
    <property type="entry name" value="Immunoglobulins"/>
    <property type="match status" value="2"/>
</dbReference>
<dbReference type="AlphaFoldDB" id="A0A1Y6CY24"/>
<dbReference type="STRING" id="1760988.SAMN02949497_0755"/>
<evidence type="ECO:0000313" key="3">
    <source>
        <dbReference type="Proteomes" id="UP000192923"/>
    </source>
</evidence>
<dbReference type="GO" id="GO:0016020">
    <property type="term" value="C:membrane"/>
    <property type="evidence" value="ECO:0007669"/>
    <property type="project" value="TreeGrafter"/>
</dbReference>
<keyword evidence="3" id="KW-1185">Reference proteome</keyword>
<accession>A0A1Y6CY24</accession>
<dbReference type="GO" id="GO:0031410">
    <property type="term" value="C:cytoplasmic vesicle"/>
    <property type="evidence" value="ECO:0007669"/>
    <property type="project" value="TreeGrafter"/>
</dbReference>
<dbReference type="InterPro" id="IPR029865">
    <property type="entry name" value="KIAA0319-like"/>
</dbReference>
<protein>
    <recommendedName>
        <fullName evidence="4">REJ domain-containing protein</fullName>
    </recommendedName>
</protein>
<dbReference type="OrthoDB" id="5570678at2"/>
<dbReference type="Pfam" id="PF22352">
    <property type="entry name" value="K319L-like_PKD"/>
    <property type="match status" value="2"/>
</dbReference>
<organism evidence="2 3">
    <name type="scientific">Methylomagnum ishizawai</name>
    <dbReference type="NCBI Taxonomy" id="1760988"/>
    <lineage>
        <taxon>Bacteria</taxon>
        <taxon>Pseudomonadati</taxon>
        <taxon>Pseudomonadota</taxon>
        <taxon>Gammaproteobacteria</taxon>
        <taxon>Methylococcales</taxon>
        <taxon>Methylococcaceae</taxon>
        <taxon>Methylomagnum</taxon>
    </lineage>
</organism>
<name>A0A1Y6CY24_9GAMM</name>
<sequence>MKTTRFNLLGGAGLCLLLSTPGAEAAIADGAAHAIPTDTHSGASGELFLNVWDPVAAKSYSLDLGVTAEEFLLDASGRVWHLDPRFKALAAAGNPLRFNIAANNTYGGIAAPGVGAAPSGWGFAITALNDPVSLGLLMELNDKSASLAVSQISAAIQTRVDHLNLNAAAANGLTPGDFTTMTDFAANLSETTDATDDAYGAYFDYLWGIDIAGNFGFSTAATVRDADGAKDQKLRFFFLGLKAPGVNKLKTTDLGGGTAFFSLNPANATLLWSHGGRGDNLTPVAVPGPAMKVEPGATVVLDGSASYDPDYSGDLGYAWTQVSGPAVTLGSGAGPAKAVFVAGQAGDTYLFQLAVTDAGGRIGKAYKRVVVPNHRPVAVIHGPATVAPGGTVNLDGGTSYDPDAGDGIVAYQWVQIAGPATGLSGSALPTLGFTAGAKGSVYQFSLVVTDNHGLASVQKKIRIKAQ</sequence>
<evidence type="ECO:0000256" key="1">
    <source>
        <dbReference type="SAM" id="SignalP"/>
    </source>
</evidence>
<proteinExistence type="predicted"/>
<keyword evidence="1" id="KW-0732">Signal</keyword>
<evidence type="ECO:0000313" key="2">
    <source>
        <dbReference type="EMBL" id="SMF93473.1"/>
    </source>
</evidence>
<feature type="signal peptide" evidence="1">
    <location>
        <begin position="1"/>
        <end position="25"/>
    </location>
</feature>
<dbReference type="EMBL" id="FXAM01000001">
    <property type="protein sequence ID" value="SMF93473.1"/>
    <property type="molecule type" value="Genomic_DNA"/>
</dbReference>
<dbReference type="Proteomes" id="UP000192923">
    <property type="component" value="Unassembled WGS sequence"/>
</dbReference>
<dbReference type="PANTHER" id="PTHR46182:SF2">
    <property type="entry name" value="FI19480P1"/>
    <property type="match status" value="1"/>
</dbReference>
<dbReference type="RefSeq" id="WP_085210081.1">
    <property type="nucleotide sequence ID" value="NZ_FXAM01000001.1"/>
</dbReference>
<gene>
    <name evidence="2" type="ORF">SAMN02949497_0755</name>
</gene>
<evidence type="ECO:0008006" key="4">
    <source>
        <dbReference type="Google" id="ProtNLM"/>
    </source>
</evidence>
<feature type="chain" id="PRO_5010990377" description="REJ domain-containing protein" evidence="1">
    <location>
        <begin position="26"/>
        <end position="466"/>
    </location>
</feature>
<dbReference type="InterPro" id="IPR013783">
    <property type="entry name" value="Ig-like_fold"/>
</dbReference>
<reference evidence="2 3" key="1">
    <citation type="submission" date="2016-12" db="EMBL/GenBank/DDBJ databases">
        <authorList>
            <person name="Song W.-J."/>
            <person name="Kurnit D.M."/>
        </authorList>
    </citation>
    <scope>NUCLEOTIDE SEQUENCE [LARGE SCALE GENOMIC DNA]</scope>
    <source>
        <strain evidence="2 3">175</strain>
    </source>
</reference>
<dbReference type="PANTHER" id="PTHR46182">
    <property type="entry name" value="FI19480P1"/>
    <property type="match status" value="1"/>
</dbReference>